<name>A0AAD9NZF0_RIDPI</name>
<sequence length="212" mass="22799">MVFLMIADVVIATVVIAGVVSSKQNETRETEANMSDTEKHMKSNKRQSDNGDIDNVKLKACSVVLNDIYKFGGSLCAGKTNALGGSDTASDLPTCSRIYGKTRTQKVVIVPTQDDTGTTRFTVKLSDTTQSSQSSDPRDDSGKLNFAETGLQEVNGVKPEDYDREDIYIETLALNSELNSVHEVDTSCDSVLQAGVSCDSVTSSRGFSCDSD</sequence>
<proteinExistence type="predicted"/>
<comment type="caution">
    <text evidence="3">The sequence shown here is derived from an EMBL/GenBank/DDBJ whole genome shotgun (WGS) entry which is preliminary data.</text>
</comment>
<feature type="region of interest" description="Disordered" evidence="1">
    <location>
        <begin position="25"/>
        <end position="51"/>
    </location>
</feature>
<protein>
    <recommendedName>
        <fullName evidence="5">Secreted protein</fullName>
    </recommendedName>
</protein>
<evidence type="ECO:0000256" key="2">
    <source>
        <dbReference type="SAM" id="SignalP"/>
    </source>
</evidence>
<reference evidence="3" key="1">
    <citation type="journal article" date="2023" name="Mol. Biol. Evol.">
        <title>Third-Generation Sequencing Reveals the Adaptive Role of the Epigenome in Three Deep-Sea Polychaetes.</title>
        <authorList>
            <person name="Perez M."/>
            <person name="Aroh O."/>
            <person name="Sun Y."/>
            <person name="Lan Y."/>
            <person name="Juniper S.K."/>
            <person name="Young C.R."/>
            <person name="Angers B."/>
            <person name="Qian P.Y."/>
        </authorList>
    </citation>
    <scope>NUCLEOTIDE SEQUENCE</scope>
    <source>
        <strain evidence="3">R07B-5</strain>
    </source>
</reference>
<gene>
    <name evidence="3" type="ORF">NP493_240g02031</name>
</gene>
<evidence type="ECO:0000313" key="3">
    <source>
        <dbReference type="EMBL" id="KAK2185318.1"/>
    </source>
</evidence>
<feature type="compositionally biased region" description="Low complexity" evidence="1">
    <location>
        <begin position="126"/>
        <end position="135"/>
    </location>
</feature>
<evidence type="ECO:0000313" key="4">
    <source>
        <dbReference type="Proteomes" id="UP001209878"/>
    </source>
</evidence>
<dbReference type="EMBL" id="JAODUO010000240">
    <property type="protein sequence ID" value="KAK2185318.1"/>
    <property type="molecule type" value="Genomic_DNA"/>
</dbReference>
<dbReference type="Proteomes" id="UP001209878">
    <property type="component" value="Unassembled WGS sequence"/>
</dbReference>
<dbReference type="AlphaFoldDB" id="A0AAD9NZF0"/>
<accession>A0AAD9NZF0</accession>
<feature type="signal peptide" evidence="2">
    <location>
        <begin position="1"/>
        <end position="22"/>
    </location>
</feature>
<evidence type="ECO:0000256" key="1">
    <source>
        <dbReference type="SAM" id="MobiDB-lite"/>
    </source>
</evidence>
<keyword evidence="2" id="KW-0732">Signal</keyword>
<feature type="chain" id="PRO_5042032887" description="Secreted protein" evidence="2">
    <location>
        <begin position="23"/>
        <end position="212"/>
    </location>
</feature>
<keyword evidence="4" id="KW-1185">Reference proteome</keyword>
<organism evidence="3 4">
    <name type="scientific">Ridgeia piscesae</name>
    <name type="common">Tubeworm</name>
    <dbReference type="NCBI Taxonomy" id="27915"/>
    <lineage>
        <taxon>Eukaryota</taxon>
        <taxon>Metazoa</taxon>
        <taxon>Spiralia</taxon>
        <taxon>Lophotrochozoa</taxon>
        <taxon>Annelida</taxon>
        <taxon>Polychaeta</taxon>
        <taxon>Sedentaria</taxon>
        <taxon>Canalipalpata</taxon>
        <taxon>Sabellida</taxon>
        <taxon>Siboglinidae</taxon>
        <taxon>Ridgeia</taxon>
    </lineage>
</organism>
<feature type="region of interest" description="Disordered" evidence="1">
    <location>
        <begin position="126"/>
        <end position="146"/>
    </location>
</feature>
<evidence type="ECO:0008006" key="5">
    <source>
        <dbReference type="Google" id="ProtNLM"/>
    </source>
</evidence>